<dbReference type="Proteomes" id="UP000242857">
    <property type="component" value="Unassembled WGS sequence"/>
</dbReference>
<dbReference type="RefSeq" id="WP_072754950.1">
    <property type="nucleotide sequence ID" value="NZ_FQUK01000004.1"/>
</dbReference>
<evidence type="ECO:0000313" key="3">
    <source>
        <dbReference type="EMBL" id="SHE41028.1"/>
    </source>
</evidence>
<evidence type="ECO:0000313" key="4">
    <source>
        <dbReference type="Proteomes" id="UP000242857"/>
    </source>
</evidence>
<proteinExistence type="predicted"/>
<dbReference type="AlphaFoldDB" id="A0A1M4T9L0"/>
<dbReference type="OrthoDB" id="9960708at2"/>
<dbReference type="Pfam" id="PF05433">
    <property type="entry name" value="Rick_17kDa_Anti"/>
    <property type="match status" value="1"/>
</dbReference>
<protein>
    <submittedName>
        <fullName evidence="3">Outer membrane lipoprotein SlyB</fullName>
    </submittedName>
</protein>
<dbReference type="GO" id="GO:0019867">
    <property type="term" value="C:outer membrane"/>
    <property type="evidence" value="ECO:0007669"/>
    <property type="project" value="InterPro"/>
</dbReference>
<evidence type="ECO:0000256" key="1">
    <source>
        <dbReference type="SAM" id="SignalP"/>
    </source>
</evidence>
<sequence>MRKRFCLSLPCNALRACLLLTLAAAASGCASVQPPSVYGPMEVMQKMIVHHGVIVGLREVTMQNPSTGTGQVLGGSLGGIAGSEVGNGRGQLVGGVVGAGLGQALGDKAERALARQVGLEITWREDGSDQEYVLVQAKDPEHPLAVGDRIRVVESASSIRAFKE</sequence>
<feature type="chain" id="PRO_5012861049" evidence="1">
    <location>
        <begin position="33"/>
        <end position="164"/>
    </location>
</feature>
<keyword evidence="4" id="KW-1185">Reference proteome</keyword>
<keyword evidence="3" id="KW-0449">Lipoprotein</keyword>
<dbReference type="EMBL" id="FQUK01000004">
    <property type="protein sequence ID" value="SHE41028.1"/>
    <property type="molecule type" value="Genomic_DNA"/>
</dbReference>
<reference evidence="4" key="1">
    <citation type="submission" date="2016-11" db="EMBL/GenBank/DDBJ databases">
        <authorList>
            <person name="Varghese N."/>
            <person name="Submissions S."/>
        </authorList>
    </citation>
    <scope>NUCLEOTIDE SEQUENCE [LARGE SCALE GENOMIC DNA]</scope>
    <source>
        <strain evidence="4">DSM 14834</strain>
    </source>
</reference>
<gene>
    <name evidence="3" type="ORF">SAMN02745204_00392</name>
</gene>
<keyword evidence="1" id="KW-0732">Signal</keyword>
<dbReference type="PROSITE" id="PS51257">
    <property type="entry name" value="PROKAR_LIPOPROTEIN"/>
    <property type="match status" value="1"/>
</dbReference>
<dbReference type="STRING" id="213588.SAMN02745204_00392"/>
<dbReference type="InterPro" id="IPR008816">
    <property type="entry name" value="Gly_zipper_2TM_dom"/>
</dbReference>
<organism evidence="3 4">
    <name type="scientific">Thermomonas hydrothermalis</name>
    <dbReference type="NCBI Taxonomy" id="213588"/>
    <lineage>
        <taxon>Bacteria</taxon>
        <taxon>Pseudomonadati</taxon>
        <taxon>Pseudomonadota</taxon>
        <taxon>Gammaproteobacteria</taxon>
        <taxon>Lysobacterales</taxon>
        <taxon>Lysobacteraceae</taxon>
        <taxon>Thermomonas</taxon>
    </lineage>
</organism>
<name>A0A1M4T9L0_9GAMM</name>
<accession>A0A1M4T9L0</accession>
<evidence type="ECO:0000259" key="2">
    <source>
        <dbReference type="Pfam" id="PF05433"/>
    </source>
</evidence>
<feature type="signal peptide" evidence="1">
    <location>
        <begin position="1"/>
        <end position="32"/>
    </location>
</feature>
<feature type="domain" description="Glycine zipper 2TM" evidence="2">
    <location>
        <begin position="71"/>
        <end position="109"/>
    </location>
</feature>